<feature type="domain" description="Protein kinase" evidence="24">
    <location>
        <begin position="526"/>
        <end position="783"/>
    </location>
</feature>
<dbReference type="InterPro" id="IPR015943">
    <property type="entry name" value="WD40/YVTN_repeat-like_dom_sf"/>
</dbReference>
<proteinExistence type="inferred from homology"/>
<evidence type="ECO:0000256" key="18">
    <source>
        <dbReference type="ARBA" id="ARBA00023306"/>
    </source>
</evidence>
<dbReference type="GO" id="GO:1904263">
    <property type="term" value="P:positive regulation of TORC1 signaling"/>
    <property type="evidence" value="ECO:0007669"/>
    <property type="project" value="TreeGrafter"/>
</dbReference>
<dbReference type="FunFam" id="1.10.510.10:FF:000830">
    <property type="entry name" value="PX domain-containing serine/threonine kinase"/>
    <property type="match status" value="1"/>
</dbReference>
<keyword evidence="16" id="KW-0458">Lysosome</keyword>
<dbReference type="InterPro" id="IPR037363">
    <property type="entry name" value="Sec13/Seh1_fam"/>
</dbReference>
<evidence type="ECO:0000259" key="26">
    <source>
        <dbReference type="PROSITE" id="PS51082"/>
    </source>
</evidence>
<dbReference type="OrthoDB" id="41200at2759"/>
<dbReference type="InterPro" id="IPR001245">
    <property type="entry name" value="Ser-Thr/Tyr_kinase_cat_dom"/>
</dbReference>
<evidence type="ECO:0000256" key="1">
    <source>
        <dbReference type="ARBA" id="ARBA00004202"/>
    </source>
</evidence>
<feature type="compositionally biased region" description="Pro residues" evidence="23">
    <location>
        <begin position="942"/>
        <end position="957"/>
    </location>
</feature>
<keyword evidence="29" id="KW-1185">Reference proteome</keyword>
<evidence type="ECO:0000256" key="21">
    <source>
        <dbReference type="ARBA" id="ARBA00076739"/>
    </source>
</evidence>
<dbReference type="GO" id="GO:0035091">
    <property type="term" value="F:phosphatidylinositol binding"/>
    <property type="evidence" value="ECO:0007669"/>
    <property type="project" value="InterPro"/>
</dbReference>
<dbReference type="Gene3D" id="3.30.1520.10">
    <property type="entry name" value="Phox-like domain"/>
    <property type="match status" value="1"/>
</dbReference>
<comment type="function">
    <text evidence="19">Binds to and modulates brain Na,K-ATPase subunits ATP1B1 and ATP1B3 and may thereby participate in the regulation of electrical excitability and synaptic transmission. May not display kinase activity.</text>
</comment>
<evidence type="ECO:0000313" key="27">
    <source>
        <dbReference type="EMBL" id="KFB44355.1"/>
    </source>
</evidence>
<dbReference type="GO" id="GO:0004672">
    <property type="term" value="F:protein kinase activity"/>
    <property type="evidence" value="ECO:0007669"/>
    <property type="project" value="InterPro"/>
</dbReference>
<dbReference type="GO" id="GO:0034198">
    <property type="term" value="P:cellular response to amino acid starvation"/>
    <property type="evidence" value="ECO:0007669"/>
    <property type="project" value="TreeGrafter"/>
</dbReference>
<dbReference type="PROSITE" id="PS50082">
    <property type="entry name" value="WD_REPEATS_2"/>
    <property type="match status" value="3"/>
</dbReference>
<feature type="compositionally biased region" description="Gly residues" evidence="23">
    <location>
        <begin position="886"/>
        <end position="897"/>
    </location>
</feature>
<keyword evidence="9 22" id="KW-0853">WD repeat</keyword>
<keyword evidence="15" id="KW-0009">Actin-binding</keyword>
<evidence type="ECO:0000256" key="6">
    <source>
        <dbReference type="ARBA" id="ARBA00022448"/>
    </source>
</evidence>
<keyword evidence="13" id="KW-0653">Protein transport</keyword>
<keyword evidence="7" id="KW-1003">Cell membrane</keyword>
<feature type="region of interest" description="Disordered" evidence="23">
    <location>
        <begin position="507"/>
        <end position="540"/>
    </location>
</feature>
<accession>A0A084W2B1</accession>
<dbReference type="Proteomes" id="UP000030765">
    <property type="component" value="Unassembled WGS sequence"/>
</dbReference>
<dbReference type="PROSITE" id="PS50294">
    <property type="entry name" value="WD_REPEATS_REGION"/>
    <property type="match status" value="2"/>
</dbReference>
<keyword evidence="11" id="KW-0677">Repeat</keyword>
<evidence type="ECO:0000313" key="28">
    <source>
        <dbReference type="EnsemblMetazoa" id="ASIC012295-PA"/>
    </source>
</evidence>
<dbReference type="InterPro" id="IPR003124">
    <property type="entry name" value="WH2_dom"/>
</dbReference>
<dbReference type="GO" id="GO:0003779">
    <property type="term" value="F:actin binding"/>
    <property type="evidence" value="ECO:0007669"/>
    <property type="project" value="UniProtKB-KW"/>
</dbReference>
<feature type="compositionally biased region" description="Low complexity" evidence="23">
    <location>
        <begin position="904"/>
        <end position="915"/>
    </location>
</feature>
<dbReference type="InterPro" id="IPR036322">
    <property type="entry name" value="WD40_repeat_dom_sf"/>
</dbReference>
<evidence type="ECO:0000256" key="4">
    <source>
        <dbReference type="ARBA" id="ARBA00004419"/>
    </source>
</evidence>
<dbReference type="InterPro" id="IPR011009">
    <property type="entry name" value="Kinase-like_dom_sf"/>
</dbReference>
<feature type="domain" description="PX" evidence="25">
    <location>
        <begin position="352"/>
        <end position="464"/>
    </location>
</feature>
<dbReference type="Pfam" id="PF07714">
    <property type="entry name" value="PK_Tyr_Ser-Thr"/>
    <property type="match status" value="1"/>
</dbReference>
<feature type="repeat" description="WD" evidence="22">
    <location>
        <begin position="8"/>
        <end position="40"/>
    </location>
</feature>
<sequence>MFDSAVIHTEHKDVIHDVAYDYYGQRMATCSSDQYVKVWDQNEPGVWSVTASWKSHSGSVWRLSWAHPEFGQVLATSSFDRTVSVWEETVGEKTNPAMPPLKRWVRRTNLVDSRTSVTDVKFAPKTQGLMLAACSADGVIRIYEAPDIMNLSQWTLSHEISVKIPLSCLTWNPSMFRLHPPMIAAGSDDSSQSTGGKVFIFEYSENCRRWTKTETINSITEPVHDIAFAPNVGRSYHILAVASKDVQIFNLKPILDPMAGTRLDVQTAAQFGDHYCTVWRVTWNITGTMLASTGDDGCVRMWKMNYLKNWRCAAVLKAENSESAPDVSVTPSLKSSIVNATAKYYKRGTISHPGQWKLSRSLRTAQKPKTLEEYVLRVQRGPYPENSWRILRRYNDFASLNKCLQISGIDLSFPGKKLIGNMRPDFIAERLNALQEYINQVLMNPILASSLPTKKFIDPDSYSTPFHDLALQYASMSLRTDGLYTLGQSLGPIGWRLRKHYFKVVHKPQGNKHSPGHSTTKHHLIKSSSQSHGKAHTTQVCVTTSTEKDYNSSSKDGSSGRDDLILSWTEFGPDRYIDEKEIHTVLKNFGGVQHPYVVPIEHIASNDCGALVIRKFYKQGSLKDVLCSASPCNPFLSKYGSPKGRAPLPLKELALYARQILEAIRFLHSKGVACGHVHCGNVIVVDGVAKLMDVENFMFGVPSFYRPFFVQHSKINTCEAIDVYGFGHLLYEMCMGYPLQDSYARQITDCPDSLKSLLESILSKEACKSALPTLDQLTTHPFFGEYAGQFNEQYAAAIAVQKPHLKFSTSAKEQLKLAVQKTENRVRDEQRSVKNQKRLVRVQEMMTSEEEKKKIKQKAKHEQKQAKLRAQNSLQLNNGPPSTGPSGSGGGGNGGGMAATVHLSSSTGGIVKSSSANSITSPQEALMSPPPHATDSGGSTSPQPPPSAPPIPAPPTSLPLSFPANAPSSSATTGKLARSVSGDESGGNGGNRSALLDSICNFNKGGLKKINSGSEGK</sequence>
<protein>
    <recommendedName>
        <fullName evidence="20">PX domain-containing protein kinase-like protein</fullName>
    </recommendedName>
    <alternativeName>
        <fullName evidence="21">Modulator of Na,K-ATPase</fullName>
    </alternativeName>
</protein>
<keyword evidence="8" id="KW-0963">Cytoplasm</keyword>
<evidence type="ECO:0000256" key="23">
    <source>
        <dbReference type="SAM" id="MobiDB-lite"/>
    </source>
</evidence>
<evidence type="ECO:0000256" key="19">
    <source>
        <dbReference type="ARBA" id="ARBA00054468"/>
    </source>
</evidence>
<dbReference type="InterPro" id="IPR036871">
    <property type="entry name" value="PX_dom_sf"/>
</dbReference>
<evidence type="ECO:0000256" key="15">
    <source>
        <dbReference type="ARBA" id="ARBA00023203"/>
    </source>
</evidence>
<dbReference type="InterPro" id="IPR001683">
    <property type="entry name" value="PX_dom"/>
</dbReference>
<dbReference type="PROSITE" id="PS50195">
    <property type="entry name" value="PX"/>
    <property type="match status" value="1"/>
</dbReference>
<comment type="subcellular location">
    <subcellularLocation>
        <location evidence="1">Cell membrane</location>
        <topology evidence="1">Peripheral membrane protein</topology>
    </subcellularLocation>
    <subcellularLocation>
        <location evidence="4">Cytoplasmic vesicle</location>
        <location evidence="4">Autophagosome</location>
    </subcellularLocation>
    <subcellularLocation>
        <location evidence="3">Lysosome</location>
    </subcellularLocation>
    <subcellularLocation>
        <location evidence="2">Nucleus envelope</location>
    </subcellularLocation>
</comment>
<dbReference type="AlphaFoldDB" id="A0A084W2B1"/>
<dbReference type="Gene3D" id="2.130.10.10">
    <property type="entry name" value="YVTN repeat-like/Quinoprotein amine dehydrogenase"/>
    <property type="match status" value="1"/>
</dbReference>
<dbReference type="GO" id="GO:0005524">
    <property type="term" value="F:ATP binding"/>
    <property type="evidence" value="ECO:0007669"/>
    <property type="project" value="InterPro"/>
</dbReference>
<feature type="repeat" description="WD" evidence="22">
    <location>
        <begin position="53"/>
        <end position="87"/>
    </location>
</feature>
<evidence type="ECO:0000256" key="17">
    <source>
        <dbReference type="ARBA" id="ARBA00023242"/>
    </source>
</evidence>
<keyword evidence="6" id="KW-0813">Transport</keyword>
<dbReference type="Pfam" id="PF00400">
    <property type="entry name" value="WD40"/>
    <property type="match status" value="4"/>
</dbReference>
<evidence type="ECO:0000256" key="12">
    <source>
        <dbReference type="ARBA" id="ARBA00022776"/>
    </source>
</evidence>
<dbReference type="STRING" id="74873.A0A084W2B1"/>
<dbReference type="InterPro" id="IPR000719">
    <property type="entry name" value="Prot_kinase_dom"/>
</dbReference>
<evidence type="ECO:0000256" key="9">
    <source>
        <dbReference type="ARBA" id="ARBA00022574"/>
    </source>
</evidence>
<dbReference type="VEuPathDB" id="VectorBase:ASIC012295"/>
<dbReference type="PANTHER" id="PTHR11024:SF3">
    <property type="entry name" value="NUCLEOPORIN SEH1"/>
    <property type="match status" value="1"/>
</dbReference>
<evidence type="ECO:0000313" key="29">
    <source>
        <dbReference type="Proteomes" id="UP000030765"/>
    </source>
</evidence>
<feature type="region of interest" description="Disordered" evidence="23">
    <location>
        <begin position="844"/>
        <end position="997"/>
    </location>
</feature>
<dbReference type="FunFam" id="2.130.10.10:FF:000063">
    <property type="entry name" value="SEH1 like nucleoporin"/>
    <property type="match status" value="1"/>
</dbReference>
<feature type="compositionally biased region" description="Polar residues" evidence="23">
    <location>
        <begin position="526"/>
        <end position="540"/>
    </location>
</feature>
<dbReference type="EMBL" id="ATLV01019587">
    <property type="status" value="NOT_ANNOTATED_CDS"/>
    <property type="molecule type" value="Genomic_DNA"/>
</dbReference>
<dbReference type="EMBL" id="KE525275">
    <property type="protein sequence ID" value="KFB44355.1"/>
    <property type="molecule type" value="Genomic_DNA"/>
</dbReference>
<comment type="similarity">
    <text evidence="5">Belongs to the WD repeat SEC13 family.</text>
</comment>
<dbReference type="GO" id="GO:0015031">
    <property type="term" value="P:protein transport"/>
    <property type="evidence" value="ECO:0007669"/>
    <property type="project" value="UniProtKB-KW"/>
</dbReference>
<dbReference type="OMA" id="VIMAGHT"/>
<dbReference type="GO" id="GO:0035859">
    <property type="term" value="C:Seh1-associated complex"/>
    <property type="evidence" value="ECO:0007669"/>
    <property type="project" value="TreeGrafter"/>
</dbReference>
<dbReference type="SUPFAM" id="SSF56112">
    <property type="entry name" value="Protein kinase-like (PK-like)"/>
    <property type="match status" value="1"/>
</dbReference>
<evidence type="ECO:0000256" key="20">
    <source>
        <dbReference type="ARBA" id="ARBA00069935"/>
    </source>
</evidence>
<dbReference type="VEuPathDB" id="VectorBase:ASIS021467"/>
<dbReference type="GO" id="GO:0005198">
    <property type="term" value="F:structural molecule activity"/>
    <property type="evidence" value="ECO:0007669"/>
    <property type="project" value="InterPro"/>
</dbReference>
<reference evidence="27 29" key="1">
    <citation type="journal article" date="2014" name="BMC Genomics">
        <title>Genome sequence of Anopheles sinensis provides insight into genetics basis of mosquito competence for malaria parasites.</title>
        <authorList>
            <person name="Zhou D."/>
            <person name="Zhang D."/>
            <person name="Ding G."/>
            <person name="Shi L."/>
            <person name="Hou Q."/>
            <person name="Ye Y."/>
            <person name="Xu Y."/>
            <person name="Zhou H."/>
            <person name="Xiong C."/>
            <person name="Li S."/>
            <person name="Yu J."/>
            <person name="Hong S."/>
            <person name="Yu X."/>
            <person name="Zou P."/>
            <person name="Chen C."/>
            <person name="Chang X."/>
            <person name="Wang W."/>
            <person name="Lv Y."/>
            <person name="Sun Y."/>
            <person name="Ma L."/>
            <person name="Shen B."/>
            <person name="Zhu C."/>
        </authorList>
    </citation>
    <scope>NUCLEOTIDE SEQUENCE [LARGE SCALE GENOMIC DNA]</scope>
</reference>
<keyword evidence="14" id="KW-0472">Membrane</keyword>
<dbReference type="SUPFAM" id="SSF64268">
    <property type="entry name" value="PX domain"/>
    <property type="match status" value="1"/>
</dbReference>
<dbReference type="GO" id="GO:0005764">
    <property type="term" value="C:lysosome"/>
    <property type="evidence" value="ECO:0007669"/>
    <property type="project" value="UniProtKB-SubCell"/>
</dbReference>
<keyword evidence="18" id="KW-0131">Cell cycle</keyword>
<keyword evidence="17" id="KW-0539">Nucleus</keyword>
<dbReference type="VEuPathDB" id="VectorBase:ASIS016365"/>
<dbReference type="Gene3D" id="1.10.510.10">
    <property type="entry name" value="Transferase(Phosphotransferase) domain 1"/>
    <property type="match status" value="1"/>
</dbReference>
<dbReference type="PANTHER" id="PTHR11024">
    <property type="entry name" value="NUCLEAR PORE COMPLEX PROTEIN SEC13 / SEH1 FAMILY MEMBER"/>
    <property type="match status" value="1"/>
</dbReference>
<dbReference type="GO" id="GO:0005886">
    <property type="term" value="C:plasma membrane"/>
    <property type="evidence" value="ECO:0007669"/>
    <property type="project" value="UniProtKB-SubCell"/>
</dbReference>
<evidence type="ECO:0000259" key="24">
    <source>
        <dbReference type="PROSITE" id="PS50011"/>
    </source>
</evidence>
<evidence type="ECO:0000256" key="8">
    <source>
        <dbReference type="ARBA" id="ARBA00022490"/>
    </source>
</evidence>
<name>A0A084W2B1_ANOSI</name>
<dbReference type="GO" id="GO:0031080">
    <property type="term" value="C:nuclear pore outer ring"/>
    <property type="evidence" value="ECO:0007669"/>
    <property type="project" value="TreeGrafter"/>
</dbReference>
<evidence type="ECO:0000256" key="13">
    <source>
        <dbReference type="ARBA" id="ARBA00022927"/>
    </source>
</evidence>
<evidence type="ECO:0000256" key="16">
    <source>
        <dbReference type="ARBA" id="ARBA00023228"/>
    </source>
</evidence>
<evidence type="ECO:0000256" key="10">
    <source>
        <dbReference type="ARBA" id="ARBA00022618"/>
    </source>
</evidence>
<feature type="repeat" description="WD" evidence="22">
    <location>
        <begin position="271"/>
        <end position="305"/>
    </location>
</feature>
<evidence type="ECO:0000256" key="14">
    <source>
        <dbReference type="ARBA" id="ARBA00023136"/>
    </source>
</evidence>
<evidence type="ECO:0000256" key="11">
    <source>
        <dbReference type="ARBA" id="ARBA00022737"/>
    </source>
</evidence>
<evidence type="ECO:0000256" key="7">
    <source>
        <dbReference type="ARBA" id="ARBA00022475"/>
    </source>
</evidence>
<dbReference type="GO" id="GO:0051301">
    <property type="term" value="P:cell division"/>
    <property type="evidence" value="ECO:0007669"/>
    <property type="project" value="UniProtKB-KW"/>
</dbReference>
<evidence type="ECO:0000259" key="25">
    <source>
        <dbReference type="PROSITE" id="PS50195"/>
    </source>
</evidence>
<keyword evidence="12" id="KW-0498">Mitosis</keyword>
<dbReference type="SMART" id="SM00320">
    <property type="entry name" value="WD40"/>
    <property type="match status" value="6"/>
</dbReference>
<dbReference type="EMBL" id="ATLV01019585">
    <property type="status" value="NOT_ANNOTATED_CDS"/>
    <property type="molecule type" value="Genomic_DNA"/>
</dbReference>
<evidence type="ECO:0000256" key="22">
    <source>
        <dbReference type="PROSITE-ProRule" id="PRU00221"/>
    </source>
</evidence>
<keyword evidence="10" id="KW-0132">Cell division</keyword>
<reference evidence="28" key="2">
    <citation type="submission" date="2020-05" db="UniProtKB">
        <authorList>
            <consortium name="EnsemblMetazoa"/>
        </authorList>
    </citation>
    <scope>IDENTIFICATION</scope>
</reference>
<organism evidence="28 29">
    <name type="scientific">Anopheles sinensis</name>
    <name type="common">Mosquito</name>
    <dbReference type="NCBI Taxonomy" id="74873"/>
    <lineage>
        <taxon>Eukaryota</taxon>
        <taxon>Metazoa</taxon>
        <taxon>Ecdysozoa</taxon>
        <taxon>Arthropoda</taxon>
        <taxon>Hexapoda</taxon>
        <taxon>Insecta</taxon>
        <taxon>Pterygota</taxon>
        <taxon>Neoptera</taxon>
        <taxon>Endopterygota</taxon>
        <taxon>Diptera</taxon>
        <taxon>Nematocera</taxon>
        <taxon>Culicoidea</taxon>
        <taxon>Culicidae</taxon>
        <taxon>Anophelinae</taxon>
        <taxon>Anopheles</taxon>
    </lineage>
</organism>
<evidence type="ECO:0000256" key="2">
    <source>
        <dbReference type="ARBA" id="ARBA00004259"/>
    </source>
</evidence>
<dbReference type="Pfam" id="PF00787">
    <property type="entry name" value="PX"/>
    <property type="match status" value="1"/>
</dbReference>
<dbReference type="PROSITE" id="PS50011">
    <property type="entry name" value="PROTEIN_KINASE_DOM"/>
    <property type="match status" value="1"/>
</dbReference>
<dbReference type="SUPFAM" id="SSF50978">
    <property type="entry name" value="WD40 repeat-like"/>
    <property type="match status" value="1"/>
</dbReference>
<dbReference type="PROSITE" id="PS51082">
    <property type="entry name" value="WH2"/>
    <property type="match status" value="1"/>
</dbReference>
<dbReference type="EnsemblMetazoa" id="ASIC012295-RA">
    <property type="protein sequence ID" value="ASIC012295-PA"/>
    <property type="gene ID" value="ASIC012295"/>
</dbReference>
<dbReference type="FunFam" id="3.30.1520.10:FF:000010">
    <property type="entry name" value="PX domain-containing protein kinase-like protein isoform X6"/>
    <property type="match status" value="1"/>
</dbReference>
<dbReference type="EMBL" id="ATLV01019586">
    <property type="status" value="NOT_ANNOTATED_CDS"/>
    <property type="molecule type" value="Genomic_DNA"/>
</dbReference>
<dbReference type="InterPro" id="IPR001680">
    <property type="entry name" value="WD40_rpt"/>
</dbReference>
<dbReference type="GO" id="GO:0005776">
    <property type="term" value="C:autophagosome"/>
    <property type="evidence" value="ECO:0007669"/>
    <property type="project" value="UniProtKB-SubCell"/>
</dbReference>
<dbReference type="SMART" id="SM00312">
    <property type="entry name" value="PX"/>
    <property type="match status" value="1"/>
</dbReference>
<evidence type="ECO:0000256" key="3">
    <source>
        <dbReference type="ARBA" id="ARBA00004371"/>
    </source>
</evidence>
<feature type="domain" description="WH2" evidence="26">
    <location>
        <begin position="991"/>
        <end position="1010"/>
    </location>
</feature>
<evidence type="ECO:0000256" key="5">
    <source>
        <dbReference type="ARBA" id="ARBA00010102"/>
    </source>
</evidence>
<gene>
    <name evidence="27" type="ORF">ZHAS_00012295</name>
</gene>